<name>A9KCJ7_COXBN</name>
<protein>
    <submittedName>
        <fullName evidence="1">Uncharacterized protein</fullName>
    </submittedName>
</protein>
<evidence type="ECO:0000313" key="1">
    <source>
        <dbReference type="EMBL" id="ABS76973.1"/>
    </source>
</evidence>
<accession>A9KCJ7</accession>
<dbReference type="AlphaFoldDB" id="A9KCJ7"/>
<dbReference type="HOGENOM" id="CLU_1728324_0_0_6"/>
<evidence type="ECO:0000313" key="2">
    <source>
        <dbReference type="Proteomes" id="UP000008555"/>
    </source>
</evidence>
<dbReference type="RefSeq" id="WP_005772820.1">
    <property type="nucleotide sequence ID" value="NC_009727.1"/>
</dbReference>
<sequence length="151" mass="17405">MASKKQKGKLPTICLDEHANFMRPSFQSMRVIEISKTKLKGMDERNFISTTLYEWNGIFVTCDQEFVAEIAENIHLRHAGIVFIPKGMTKDEKLLFGEIVCGYIRGACTHGKFALQNTIFYPGYNGLRSIYMGKDLLEISWDRFQQELNLE</sequence>
<organism evidence="1 2">
    <name type="scientific">Coxiella burnetii (strain Dugway 5J108-111)</name>
    <dbReference type="NCBI Taxonomy" id="434922"/>
    <lineage>
        <taxon>Bacteria</taxon>
        <taxon>Pseudomonadati</taxon>
        <taxon>Pseudomonadota</taxon>
        <taxon>Gammaproteobacteria</taxon>
        <taxon>Legionellales</taxon>
        <taxon>Coxiellaceae</taxon>
        <taxon>Coxiella</taxon>
    </lineage>
</organism>
<gene>
    <name evidence="1" type="ordered locus">CBUD_1124</name>
</gene>
<proteinExistence type="predicted"/>
<reference evidence="1 2" key="1">
    <citation type="journal article" date="2009" name="Infect. Immun.">
        <title>Comparative genomics reveal extensive transposon-mediated genomic plasticity and diversity among potential effector proteins within the genus Coxiella.</title>
        <authorList>
            <person name="Beare P.A."/>
            <person name="Unsworth N."/>
            <person name="Andoh M."/>
            <person name="Voth D.E."/>
            <person name="Omsland A."/>
            <person name="Gilk S.D."/>
            <person name="Williams K.P."/>
            <person name="Sobral B.W."/>
            <person name="Kupko J.J.III."/>
            <person name="Porcella S.F."/>
            <person name="Samuel J.E."/>
            <person name="Heinzen R.A."/>
        </authorList>
    </citation>
    <scope>NUCLEOTIDE SEQUENCE [LARGE SCALE GENOMIC DNA]</scope>
    <source>
        <strain evidence="1 2">Dugway 5J108-111</strain>
    </source>
</reference>
<dbReference type="EMBL" id="CP000733">
    <property type="protein sequence ID" value="ABS76973.1"/>
    <property type="molecule type" value="Genomic_DNA"/>
</dbReference>
<dbReference type="Proteomes" id="UP000008555">
    <property type="component" value="Chromosome"/>
</dbReference>
<dbReference type="KEGG" id="cbd:CBUD_1124"/>